<evidence type="ECO:0000256" key="4">
    <source>
        <dbReference type="ARBA" id="ARBA00022741"/>
    </source>
</evidence>
<evidence type="ECO:0000256" key="7">
    <source>
        <dbReference type="ARBA" id="ARBA00023146"/>
    </source>
</evidence>
<dbReference type="GO" id="GO:0006434">
    <property type="term" value="P:seryl-tRNA aminoacylation"/>
    <property type="evidence" value="ECO:0007669"/>
    <property type="project" value="InterPro"/>
</dbReference>
<reference evidence="13 14" key="1">
    <citation type="journal article" date="2024" name="Nat. Commun.">
        <title>Phylogenomics reveals the evolutionary origins of lichenization in chlorophyte algae.</title>
        <authorList>
            <person name="Puginier C."/>
            <person name="Libourel C."/>
            <person name="Otte J."/>
            <person name="Skaloud P."/>
            <person name="Haon M."/>
            <person name="Grisel S."/>
            <person name="Petersen M."/>
            <person name="Berrin J.G."/>
            <person name="Delaux P.M."/>
            <person name="Dal Grande F."/>
            <person name="Keller J."/>
        </authorList>
    </citation>
    <scope>NUCLEOTIDE SEQUENCE [LARGE SCALE GENOMIC DNA]</scope>
    <source>
        <strain evidence="13 14">SAG 2145</strain>
    </source>
</reference>
<dbReference type="PIRSF" id="PIRSF001529">
    <property type="entry name" value="Ser-tRNA-synth_IIa"/>
    <property type="match status" value="1"/>
</dbReference>
<evidence type="ECO:0000256" key="5">
    <source>
        <dbReference type="ARBA" id="ARBA00022840"/>
    </source>
</evidence>
<dbReference type="AlphaFoldDB" id="A0AAW1S5N3"/>
<dbReference type="SUPFAM" id="SSF55681">
    <property type="entry name" value="Class II aaRS and biotin synthetases"/>
    <property type="match status" value="1"/>
</dbReference>
<sequence length="451" mass="50870">MLDLNLFRADRGGDPGIVRASQKKRFADPAMVDKVIELDQDLRKVRYEMEQLKAEGNAINKEIGQCKKAKKDSAELEAKSKSMKGRLAVLEEQVKGAETSLEAAVQPIGNLVHDSVPVSNDEAENQIVNTWPDSGPARQEDGLRNHVDLVQMLDIVDMDAGTTVAGGRGFYLKREGVLLNQALIQFALHHAYERGASPIATPFFMRPEIMAECAQLSQFDEELYRVSGEGEDKYLIATSEQPLCAMHRKQWFEKADLPLKYVGYSTCFRKEAGSHGRDTLGIFRIHQFEKVEQFFVTSPYDNASWVAFEEMLTNAVEFYKALELPHQIVNIVSGELNNAAAKKYDLEAWFPASKTYRELVSCSNCTDYQSRRLESRMRTPKAPGVEPRKDYVHMLNCTLSATQRTLCCVLENFQTPDGVRVPDALRPFMPGQLSFVPFRKKFDAKGKLVLK</sequence>
<keyword evidence="3" id="KW-0436">Ligase</keyword>
<evidence type="ECO:0000256" key="1">
    <source>
        <dbReference type="ARBA" id="ARBA00010728"/>
    </source>
</evidence>
<dbReference type="InterPro" id="IPR002317">
    <property type="entry name" value="Ser-tRNA-ligase_type_1"/>
</dbReference>
<evidence type="ECO:0000256" key="2">
    <source>
        <dbReference type="ARBA" id="ARBA00012840"/>
    </source>
</evidence>
<dbReference type="NCBIfam" id="TIGR00414">
    <property type="entry name" value="serS"/>
    <property type="match status" value="1"/>
</dbReference>
<name>A0AAW1S5N3_9CHLO</name>
<keyword evidence="14" id="KW-1185">Reference proteome</keyword>
<dbReference type="PANTHER" id="PTHR11778">
    <property type="entry name" value="SERYL-TRNA SYNTHETASE"/>
    <property type="match status" value="1"/>
</dbReference>
<comment type="caution">
    <text evidence="13">The sequence shown here is derived from an EMBL/GenBank/DDBJ whole genome shotgun (WGS) entry which is preliminary data.</text>
</comment>
<dbReference type="InterPro" id="IPR042103">
    <property type="entry name" value="SerRS_1_N_sf"/>
</dbReference>
<evidence type="ECO:0000259" key="12">
    <source>
        <dbReference type="PROSITE" id="PS50862"/>
    </source>
</evidence>
<dbReference type="Gene3D" id="3.30.930.10">
    <property type="entry name" value="Bira Bifunctional Protein, Domain 2"/>
    <property type="match status" value="1"/>
</dbReference>
<evidence type="ECO:0000313" key="13">
    <source>
        <dbReference type="EMBL" id="KAK9841710.1"/>
    </source>
</evidence>
<feature type="binding site" evidence="10">
    <location>
        <begin position="269"/>
        <end position="271"/>
    </location>
    <ligand>
        <name>ATP</name>
        <dbReference type="ChEBI" id="CHEBI:30616"/>
    </ligand>
</feature>
<dbReference type="GO" id="GO:0005524">
    <property type="term" value="F:ATP binding"/>
    <property type="evidence" value="ECO:0007669"/>
    <property type="project" value="UniProtKB-KW"/>
</dbReference>
<dbReference type="InterPro" id="IPR002314">
    <property type="entry name" value="aa-tRNA-synt_IIb"/>
</dbReference>
<accession>A0AAW1S5N3</accession>
<feature type="binding site" evidence="9">
    <location>
        <position position="292"/>
    </location>
    <ligand>
        <name>L-serine</name>
        <dbReference type="ChEBI" id="CHEBI:33384"/>
    </ligand>
</feature>
<gene>
    <name evidence="13" type="ORF">WJX74_010619</name>
</gene>
<dbReference type="EC" id="6.1.1.11" evidence="2"/>
<dbReference type="Gene3D" id="1.10.287.40">
    <property type="entry name" value="Serine-tRNA synthetase, tRNA binding domain"/>
    <property type="match status" value="1"/>
</dbReference>
<dbReference type="Proteomes" id="UP001438707">
    <property type="component" value="Unassembled WGS sequence"/>
</dbReference>
<feature type="binding site" evidence="9">
    <location>
        <position position="396"/>
    </location>
    <ligand>
        <name>L-serine</name>
        <dbReference type="ChEBI" id="CHEBI:33384"/>
    </ligand>
</feature>
<evidence type="ECO:0000256" key="6">
    <source>
        <dbReference type="ARBA" id="ARBA00022917"/>
    </source>
</evidence>
<dbReference type="InterPro" id="IPR045864">
    <property type="entry name" value="aa-tRNA-synth_II/BPL/LPL"/>
</dbReference>
<proteinExistence type="inferred from homology"/>
<evidence type="ECO:0000256" key="8">
    <source>
        <dbReference type="ARBA" id="ARBA00031113"/>
    </source>
</evidence>
<dbReference type="InterPro" id="IPR033729">
    <property type="entry name" value="SerRS_core"/>
</dbReference>
<feature type="site" description="Important for serine binding" evidence="9">
    <location>
        <position position="398"/>
    </location>
</feature>
<protein>
    <recommendedName>
        <fullName evidence="2">serine--tRNA ligase</fullName>
        <ecNumber evidence="2">6.1.1.11</ecNumber>
    </recommendedName>
    <alternativeName>
        <fullName evidence="8">Seryl-tRNA synthetase</fullName>
    </alternativeName>
</protein>
<dbReference type="GO" id="GO:0004828">
    <property type="term" value="F:serine-tRNA ligase activity"/>
    <property type="evidence" value="ECO:0007669"/>
    <property type="project" value="UniProtKB-EC"/>
</dbReference>
<dbReference type="Pfam" id="PF00587">
    <property type="entry name" value="tRNA-synt_2b"/>
    <property type="match status" value="1"/>
</dbReference>
<dbReference type="SUPFAM" id="SSF46589">
    <property type="entry name" value="tRNA-binding arm"/>
    <property type="match status" value="1"/>
</dbReference>
<dbReference type="PRINTS" id="PR00981">
    <property type="entry name" value="TRNASYNTHSER"/>
</dbReference>
<evidence type="ECO:0000256" key="9">
    <source>
        <dbReference type="PIRSR" id="PIRSR001529-1"/>
    </source>
</evidence>
<evidence type="ECO:0000256" key="11">
    <source>
        <dbReference type="SAM" id="Coils"/>
    </source>
</evidence>
<dbReference type="InterPro" id="IPR015866">
    <property type="entry name" value="Ser-tRNA-synth_1_N"/>
</dbReference>
<feature type="binding site" evidence="9">
    <location>
        <position position="269"/>
    </location>
    <ligand>
        <name>L-serine</name>
        <dbReference type="ChEBI" id="CHEBI:33384"/>
    </ligand>
</feature>
<keyword evidence="7" id="KW-0030">Aminoacyl-tRNA synthetase</keyword>
<feature type="binding site" evidence="9">
    <location>
        <position position="238"/>
    </location>
    <ligand>
        <name>L-serine</name>
        <dbReference type="ChEBI" id="CHEBI:33384"/>
    </ligand>
</feature>
<keyword evidence="6" id="KW-0648">Protein biosynthesis</keyword>
<dbReference type="CDD" id="cd00770">
    <property type="entry name" value="SerRS_core"/>
    <property type="match status" value="1"/>
</dbReference>
<feature type="coiled-coil region" evidence="11">
    <location>
        <begin position="35"/>
        <end position="93"/>
    </location>
</feature>
<keyword evidence="11" id="KW-0175">Coiled coil</keyword>
<dbReference type="PROSITE" id="PS50862">
    <property type="entry name" value="AA_TRNA_LIGASE_II"/>
    <property type="match status" value="1"/>
</dbReference>
<keyword evidence="5 10" id="KW-0067">ATP-binding</keyword>
<evidence type="ECO:0000313" key="14">
    <source>
        <dbReference type="Proteomes" id="UP001438707"/>
    </source>
</evidence>
<dbReference type="EMBL" id="JALJOS010000003">
    <property type="protein sequence ID" value="KAK9841710.1"/>
    <property type="molecule type" value="Genomic_DNA"/>
</dbReference>
<dbReference type="InterPro" id="IPR010978">
    <property type="entry name" value="tRNA-bd_arm"/>
</dbReference>
<dbReference type="InterPro" id="IPR006195">
    <property type="entry name" value="aa-tRNA-synth_II"/>
</dbReference>
<evidence type="ECO:0000256" key="3">
    <source>
        <dbReference type="ARBA" id="ARBA00022598"/>
    </source>
</evidence>
<dbReference type="Pfam" id="PF02403">
    <property type="entry name" value="Seryl_tRNA_N"/>
    <property type="match status" value="1"/>
</dbReference>
<feature type="binding site" evidence="10">
    <location>
        <begin position="358"/>
        <end position="361"/>
    </location>
    <ligand>
        <name>ATP</name>
        <dbReference type="ChEBI" id="CHEBI:30616"/>
    </ligand>
</feature>
<feature type="domain" description="Aminoacyl-transfer RNA synthetases class-II family profile" evidence="12">
    <location>
        <begin position="141"/>
        <end position="427"/>
    </location>
</feature>
<organism evidence="13 14">
    <name type="scientific">Apatococcus lobatus</name>
    <dbReference type="NCBI Taxonomy" id="904363"/>
    <lineage>
        <taxon>Eukaryota</taxon>
        <taxon>Viridiplantae</taxon>
        <taxon>Chlorophyta</taxon>
        <taxon>core chlorophytes</taxon>
        <taxon>Trebouxiophyceae</taxon>
        <taxon>Chlorellales</taxon>
        <taxon>Chlorellaceae</taxon>
        <taxon>Apatococcus</taxon>
    </lineage>
</organism>
<keyword evidence="4" id="KW-0547">Nucleotide-binding</keyword>
<comment type="similarity">
    <text evidence="1">Belongs to the class-II aminoacyl-tRNA synthetase family. Type-1 seryl-tRNA synthetase subfamily.</text>
</comment>
<evidence type="ECO:0000256" key="10">
    <source>
        <dbReference type="PIRSR" id="PIRSR001529-2"/>
    </source>
</evidence>
<dbReference type="FunFam" id="3.30.930.10:FF:000026">
    <property type="entry name" value="Seryl-tRNA synthetase, cytoplasmic"/>
    <property type="match status" value="1"/>
</dbReference>